<dbReference type="PANTHER" id="PTHR33747:SF1">
    <property type="entry name" value="ADENYLATE CYCLASE-ASSOCIATED CAP C-TERMINAL DOMAIN-CONTAINING PROTEIN"/>
    <property type="match status" value="1"/>
</dbReference>
<dbReference type="RefSeq" id="WP_077537192.1">
    <property type="nucleotide sequence ID" value="NZ_CP019628.1"/>
</dbReference>
<evidence type="ECO:0000313" key="2">
    <source>
        <dbReference type="Proteomes" id="UP000188243"/>
    </source>
</evidence>
<accession>A0A1Q2GZE5</accession>
<dbReference type="AlphaFoldDB" id="A0A1Q2GZE5"/>
<dbReference type="PANTHER" id="PTHR33747">
    <property type="entry name" value="UPF0225 PROTEIN SCO1677"/>
    <property type="match status" value="1"/>
</dbReference>
<sequence length="532" mass="60419">MTELAQQGETKATFKSYLKCNELNLENISQSTGLAADKVVAFFNAFSSTKDDDNSAYKSIDDVNIVNFKPISKIEDSYYLFQTMALAQSMYESPIFWMRLDKTYVNTAVKHRGEFTESFAFKRLEKIFGKGNVYCNLDIFKNPSEKAGEVDILAKFGTKYLIIQAKSKGMTIPARQGKVNLVKDDFVKGIQNAYDQAVECSNALLQDDMIIKDIEGNIVKLGSKPSSCYPICLTSESYPGLLFQCRQYLKHQEKGHLKPPFVMDVFFLDILTEFLNQPLFLLSYIDRRCSYLDEIFASTEIVLLGLHLKRNLWLEEKFTMMSLHDDIAADLDAAFMVRRMAISGSRSPKGILNRYSQGFISKLIFKFQYIKHDELTDFALTFMKASGDFLDTLDAAVSKICFETIQDSNSHDFTVLFDGGSGGMTIHTAAGNRERCKEALISYMYARKYKERQDQWLGIIVDPSSEMVMEICHIKESWCFNADMEEGVKSLSQKPSVKPCLNTLKKQLKFKVGRNSQCTCGSGNKYKHCCGR</sequence>
<dbReference type="Pfam" id="PF02810">
    <property type="entry name" value="SEC-C"/>
    <property type="match status" value="1"/>
</dbReference>
<dbReference type="Proteomes" id="UP000188243">
    <property type="component" value="Chromosome"/>
</dbReference>
<reference evidence="1 2" key="1">
    <citation type="submission" date="2017-02" db="EMBL/GenBank/DDBJ databases">
        <title>Complete genome sequence of the cold-active Pseudoalteromonas aliena strain EH1 isolated from Arctic seawater.</title>
        <authorList>
            <person name="Kim E."/>
            <person name="Heo E."/>
            <person name="Kim H."/>
            <person name="Kim D."/>
        </authorList>
    </citation>
    <scope>NUCLEOTIDE SEQUENCE [LARGE SCALE GENOMIC DNA]</scope>
    <source>
        <strain evidence="1 2">EH1</strain>
    </source>
</reference>
<evidence type="ECO:0000313" key="1">
    <source>
        <dbReference type="EMBL" id="AQQ00504.1"/>
    </source>
</evidence>
<dbReference type="EMBL" id="CP019628">
    <property type="protein sequence ID" value="AQQ00504.1"/>
    <property type="molecule type" value="Genomic_DNA"/>
</dbReference>
<dbReference type="KEGG" id="paln:B0W48_12260"/>
<gene>
    <name evidence="1" type="ORF">B0W48_12260</name>
</gene>
<dbReference type="SUPFAM" id="SSF103642">
    <property type="entry name" value="Sec-C motif"/>
    <property type="match status" value="1"/>
</dbReference>
<name>A0A1Q2GZE5_9GAMM</name>
<dbReference type="InterPro" id="IPR004027">
    <property type="entry name" value="SEC_C_motif"/>
</dbReference>
<organism evidence="1 2">
    <name type="scientific">Pseudoalteromonas aliena</name>
    <dbReference type="NCBI Taxonomy" id="247523"/>
    <lineage>
        <taxon>Bacteria</taxon>
        <taxon>Pseudomonadati</taxon>
        <taxon>Pseudomonadota</taxon>
        <taxon>Gammaproteobacteria</taxon>
        <taxon>Alteromonadales</taxon>
        <taxon>Pseudoalteromonadaceae</taxon>
        <taxon>Pseudoalteromonas</taxon>
    </lineage>
</organism>
<proteinExistence type="predicted"/>
<dbReference type="STRING" id="247523.B0W48_12260"/>
<dbReference type="Gene3D" id="3.10.450.50">
    <property type="match status" value="1"/>
</dbReference>
<protein>
    <submittedName>
        <fullName evidence="1">SecA-like protein</fullName>
    </submittedName>
</protein>